<evidence type="ECO:0000256" key="4">
    <source>
        <dbReference type="ARBA" id="ARBA00023242"/>
    </source>
</evidence>
<evidence type="ECO:0000259" key="5">
    <source>
        <dbReference type="PROSITE" id="PS50048"/>
    </source>
</evidence>
<dbReference type="InterPro" id="IPR050987">
    <property type="entry name" value="AtrR-like"/>
</dbReference>
<organism evidence="6 7">
    <name type="scientific">Phaeomoniella chlamydospora</name>
    <name type="common">Phaeoacremonium chlamydosporum</name>
    <dbReference type="NCBI Taxonomy" id="158046"/>
    <lineage>
        <taxon>Eukaryota</taxon>
        <taxon>Fungi</taxon>
        <taxon>Dikarya</taxon>
        <taxon>Ascomycota</taxon>
        <taxon>Pezizomycotina</taxon>
        <taxon>Eurotiomycetes</taxon>
        <taxon>Chaetothyriomycetidae</taxon>
        <taxon>Phaeomoniellales</taxon>
        <taxon>Phaeomoniellaceae</taxon>
        <taxon>Phaeomoniella</taxon>
    </lineage>
</organism>
<name>A0A0G2E691_PHACM</name>
<dbReference type="GO" id="GO:0008270">
    <property type="term" value="F:zinc ion binding"/>
    <property type="evidence" value="ECO:0007669"/>
    <property type="project" value="InterPro"/>
</dbReference>
<protein>
    <submittedName>
        <fullName evidence="6">Putative glycoside hydrolase family 71 protein</fullName>
    </submittedName>
</protein>
<dbReference type="InterPro" id="IPR001138">
    <property type="entry name" value="Zn2Cys6_DnaBD"/>
</dbReference>
<dbReference type="Proteomes" id="UP000053317">
    <property type="component" value="Unassembled WGS sequence"/>
</dbReference>
<dbReference type="GO" id="GO:0000981">
    <property type="term" value="F:DNA-binding transcription factor activity, RNA polymerase II-specific"/>
    <property type="evidence" value="ECO:0007669"/>
    <property type="project" value="InterPro"/>
</dbReference>
<dbReference type="CDD" id="cd12148">
    <property type="entry name" value="fungal_TF_MHR"/>
    <property type="match status" value="1"/>
</dbReference>
<dbReference type="PROSITE" id="PS50048">
    <property type="entry name" value="ZN2_CY6_FUNGAL_2"/>
    <property type="match status" value="1"/>
</dbReference>
<keyword evidence="2" id="KW-0238">DNA-binding</keyword>
<keyword evidence="4" id="KW-0539">Nucleus</keyword>
<dbReference type="PRINTS" id="PR00755">
    <property type="entry name" value="AFLATOXINBRP"/>
</dbReference>
<reference evidence="6 7" key="1">
    <citation type="submission" date="2015-05" db="EMBL/GenBank/DDBJ databases">
        <title>Distinctive expansion of gene families associated with plant cell wall degradation and secondary metabolism in the genomes of grapevine trunk pathogens.</title>
        <authorList>
            <person name="Lawrence D.P."/>
            <person name="Travadon R."/>
            <person name="Rolshausen P.E."/>
            <person name="Baumgartner K."/>
        </authorList>
    </citation>
    <scope>NUCLEOTIDE SEQUENCE [LARGE SCALE GENOMIC DNA]</scope>
    <source>
        <strain evidence="6">UCRPC4</strain>
    </source>
</reference>
<dbReference type="GO" id="GO:0016787">
    <property type="term" value="F:hydrolase activity"/>
    <property type="evidence" value="ECO:0007669"/>
    <property type="project" value="UniProtKB-KW"/>
</dbReference>
<evidence type="ECO:0000256" key="2">
    <source>
        <dbReference type="ARBA" id="ARBA00023125"/>
    </source>
</evidence>
<accession>A0A0G2E691</accession>
<dbReference type="SUPFAM" id="SSF57701">
    <property type="entry name" value="Zn2/Cys6 DNA-binding domain"/>
    <property type="match status" value="1"/>
</dbReference>
<evidence type="ECO:0000256" key="3">
    <source>
        <dbReference type="ARBA" id="ARBA00023163"/>
    </source>
</evidence>
<comment type="caution">
    <text evidence="6">The sequence shown here is derived from an EMBL/GenBank/DDBJ whole genome shotgun (WGS) entry which is preliminary data.</text>
</comment>
<dbReference type="OrthoDB" id="3266505at2759"/>
<keyword evidence="6" id="KW-0378">Hydrolase</keyword>
<dbReference type="GO" id="GO:0003677">
    <property type="term" value="F:DNA binding"/>
    <property type="evidence" value="ECO:0007669"/>
    <property type="project" value="UniProtKB-KW"/>
</dbReference>
<keyword evidence="1" id="KW-0805">Transcription regulation</keyword>
<dbReference type="PROSITE" id="PS00463">
    <property type="entry name" value="ZN2_CY6_FUNGAL_1"/>
    <property type="match status" value="1"/>
</dbReference>
<dbReference type="InterPro" id="IPR036864">
    <property type="entry name" value="Zn2-C6_fun-type_DNA-bd_sf"/>
</dbReference>
<dbReference type="PANTHER" id="PTHR46910:SF25">
    <property type="entry name" value="ABC-TRANSPORTER-REGULATING TRANSCRIPTION FACTOR"/>
    <property type="match status" value="1"/>
</dbReference>
<dbReference type="SMART" id="SM00066">
    <property type="entry name" value="GAL4"/>
    <property type="match status" value="1"/>
</dbReference>
<evidence type="ECO:0000256" key="1">
    <source>
        <dbReference type="ARBA" id="ARBA00023015"/>
    </source>
</evidence>
<dbReference type="AlphaFoldDB" id="A0A0G2E691"/>
<evidence type="ECO:0000313" key="7">
    <source>
        <dbReference type="Proteomes" id="UP000053317"/>
    </source>
</evidence>
<dbReference type="PANTHER" id="PTHR46910">
    <property type="entry name" value="TRANSCRIPTION FACTOR PDR1"/>
    <property type="match status" value="1"/>
</dbReference>
<dbReference type="EMBL" id="LCWF01000129">
    <property type="protein sequence ID" value="KKY18204.1"/>
    <property type="molecule type" value="Genomic_DNA"/>
</dbReference>
<dbReference type="Gene3D" id="4.10.240.10">
    <property type="entry name" value="Zn(2)-C6 fungal-type DNA-binding domain"/>
    <property type="match status" value="1"/>
</dbReference>
<sequence>MDDIEITQAGSRVPHKIFIACIRCKARKKRCDGEIPKCANCVAHGADCQYAAIRKARGPGKKKIHIESLEKRPNTTQHSLPSTCVPINSNVSHGLKDDFIVPTTPSTARLTGQRIHNDVAVKELALPQAVIVEDHCQTHVSVRNHLPIFPDFLLPNKFPELLKSFKKIVAETMPTRSFTPLMPQYISRRLTENSFADIMAEDQLLDLSNFMTLLEAQYASSPLGPADNPSRWAIVNSIIALAMRVKTAPGSEAALSDITHAFYQNAVKVTPELILQDPSLLSIQALLAMAMFAQYIPGKQAFRMLTTNASRQLEILSLSWADQLIGLGENEQYTQMYIIANRLSLQAMW</sequence>
<keyword evidence="3" id="KW-0804">Transcription</keyword>
<dbReference type="CDD" id="cd00067">
    <property type="entry name" value="GAL4"/>
    <property type="match status" value="1"/>
</dbReference>
<dbReference type="Pfam" id="PF00172">
    <property type="entry name" value="Zn_clus"/>
    <property type="match status" value="1"/>
</dbReference>
<proteinExistence type="predicted"/>
<keyword evidence="7" id="KW-1185">Reference proteome</keyword>
<evidence type="ECO:0000313" key="6">
    <source>
        <dbReference type="EMBL" id="KKY18204.1"/>
    </source>
</evidence>
<feature type="domain" description="Zn(2)-C6 fungal-type" evidence="5">
    <location>
        <begin position="20"/>
        <end position="50"/>
    </location>
</feature>
<reference evidence="6 7" key="2">
    <citation type="submission" date="2015-05" db="EMBL/GenBank/DDBJ databases">
        <authorList>
            <person name="Morales-Cruz A."/>
            <person name="Amrine K.C."/>
            <person name="Cantu D."/>
        </authorList>
    </citation>
    <scope>NUCLEOTIDE SEQUENCE [LARGE SCALE GENOMIC DNA]</scope>
    <source>
        <strain evidence="6">UCRPC4</strain>
    </source>
</reference>
<gene>
    <name evidence="6" type="ORF">UCRPC4_g05090</name>
</gene>